<gene>
    <name evidence="1" type="ORF">S12H4_43695</name>
</gene>
<reference evidence="1" key="1">
    <citation type="journal article" date="2014" name="Front. Microbiol.">
        <title>High frequency of phylogenetically diverse reductive dehalogenase-homologous genes in deep subseafloor sedimentary metagenomes.</title>
        <authorList>
            <person name="Kawai M."/>
            <person name="Futagami T."/>
            <person name="Toyoda A."/>
            <person name="Takaki Y."/>
            <person name="Nishi S."/>
            <person name="Hori S."/>
            <person name="Arai W."/>
            <person name="Tsubouchi T."/>
            <person name="Morono Y."/>
            <person name="Uchiyama I."/>
            <person name="Ito T."/>
            <person name="Fujiyama A."/>
            <person name="Inagaki F."/>
            <person name="Takami H."/>
        </authorList>
    </citation>
    <scope>NUCLEOTIDE SEQUENCE</scope>
    <source>
        <strain evidence="1">Expedition CK06-06</strain>
    </source>
</reference>
<proteinExistence type="predicted"/>
<comment type="caution">
    <text evidence="1">The sequence shown here is derived from an EMBL/GenBank/DDBJ whole genome shotgun (WGS) entry which is preliminary data.</text>
</comment>
<organism evidence="1">
    <name type="scientific">marine sediment metagenome</name>
    <dbReference type="NCBI Taxonomy" id="412755"/>
    <lineage>
        <taxon>unclassified sequences</taxon>
        <taxon>metagenomes</taxon>
        <taxon>ecological metagenomes</taxon>
    </lineage>
</organism>
<accession>X1V264</accession>
<name>X1V264_9ZZZZ</name>
<dbReference type="AlphaFoldDB" id="X1V264"/>
<dbReference type="EMBL" id="BARW01026843">
    <property type="protein sequence ID" value="GAJ09907.1"/>
    <property type="molecule type" value="Genomic_DNA"/>
</dbReference>
<evidence type="ECO:0000313" key="1">
    <source>
        <dbReference type="EMBL" id="GAJ09907.1"/>
    </source>
</evidence>
<sequence>MDILKIKDMWEKIKCLPYERKEARYDILVEPVKKSGIGFDNKKLIIFDENSFRKVGLRISGETVFFKDRPQGLLLDIIPAKEFEET</sequence>
<protein>
    <submittedName>
        <fullName evidence="1">Uncharacterized protein</fullName>
    </submittedName>
</protein>